<dbReference type="EMBL" id="QXIX01000034">
    <property type="protein sequence ID" value="RIE13888.1"/>
    <property type="molecule type" value="Genomic_DNA"/>
</dbReference>
<dbReference type="InterPro" id="IPR006073">
    <property type="entry name" value="GTP-bd"/>
</dbReference>
<dbReference type="SUPFAM" id="SSF102741">
    <property type="entry name" value="Obg GTP-binding protein C-terminal domain"/>
    <property type="match status" value="1"/>
</dbReference>
<evidence type="ECO:0000313" key="16">
    <source>
        <dbReference type="Proteomes" id="UP000266042"/>
    </source>
</evidence>
<dbReference type="Pfam" id="PF09269">
    <property type="entry name" value="DUF1967"/>
    <property type="match status" value="1"/>
</dbReference>
<evidence type="ECO:0000256" key="3">
    <source>
        <dbReference type="ARBA" id="ARBA00022490"/>
    </source>
</evidence>
<accession>A0A398DMP4</accession>
<dbReference type="PROSITE" id="PS51710">
    <property type="entry name" value="G_OBG"/>
    <property type="match status" value="1"/>
</dbReference>
<dbReference type="GO" id="GO:0043022">
    <property type="term" value="F:ribosome binding"/>
    <property type="evidence" value="ECO:0007669"/>
    <property type="project" value="UniProtKB-ARBA"/>
</dbReference>
<comment type="cofactor">
    <cofactor evidence="1 9">
        <name>Mg(2+)</name>
        <dbReference type="ChEBI" id="CHEBI:18420"/>
    </cofactor>
</comment>
<comment type="similarity">
    <text evidence="2 9">Belongs to the TRAFAC class OBG-HflX-like GTPase superfamily. OBG GTPase family.</text>
</comment>
<evidence type="ECO:0000256" key="2">
    <source>
        <dbReference type="ARBA" id="ARBA00007699"/>
    </source>
</evidence>
<evidence type="ECO:0000313" key="15">
    <source>
        <dbReference type="Proteomes" id="UP000265724"/>
    </source>
</evidence>
<reference evidence="15 16" key="1">
    <citation type="submission" date="2018-09" db="EMBL/GenBank/DDBJ databases">
        <title>Discovery and Ecogenomic Context for Candidatus Cryosericales, a Global Caldiserica Order Active in Thawing Permafrost.</title>
        <authorList>
            <person name="Martinez M.A."/>
            <person name="Woodcroft B.J."/>
            <person name="Ignacio Espinoza J.C."/>
            <person name="Zayed A."/>
            <person name="Singleton C.M."/>
            <person name="Boyd J."/>
            <person name="Li Y.-F."/>
            <person name="Purvine S."/>
            <person name="Maughan H."/>
            <person name="Hodgkins S.B."/>
            <person name="Anderson D."/>
            <person name="Sederholm M."/>
            <person name="Temperton B."/>
            <person name="Saleska S.R."/>
            <person name="Tyson G.W."/>
            <person name="Rich V.I."/>
        </authorList>
    </citation>
    <scope>NUCLEOTIDE SEQUENCE [LARGE SCALE GENOMIC DNA]</scope>
    <source>
        <strain evidence="14 15">SMC2</strain>
        <strain evidence="13 16">SMC3</strain>
    </source>
</reference>
<evidence type="ECO:0000256" key="8">
    <source>
        <dbReference type="ARBA" id="ARBA00023134"/>
    </source>
</evidence>
<dbReference type="GO" id="GO:0003924">
    <property type="term" value="F:GTPase activity"/>
    <property type="evidence" value="ECO:0007669"/>
    <property type="project" value="UniProtKB-UniRule"/>
</dbReference>
<feature type="domain" description="OBG-type G" evidence="10">
    <location>
        <begin position="170"/>
        <end position="339"/>
    </location>
</feature>
<evidence type="ECO:0000259" key="11">
    <source>
        <dbReference type="PROSITE" id="PS51881"/>
    </source>
</evidence>
<keyword evidence="3 9" id="KW-0963">Cytoplasm</keyword>
<comment type="function">
    <text evidence="9">An essential GTPase which binds GTP, GDP and possibly (p)ppGpp with moderate affinity, with high nucleotide exchange rates and a fairly low GTP hydrolysis rate. Plays a role in control of the cell cycle, stress response, ribosome biogenesis and in those bacteria that undergo differentiation, in morphogenesis control.</text>
</comment>
<dbReference type="InterPro" id="IPR027417">
    <property type="entry name" value="P-loop_NTPase"/>
</dbReference>
<evidence type="ECO:0000256" key="7">
    <source>
        <dbReference type="ARBA" id="ARBA00022842"/>
    </source>
</evidence>
<evidence type="ECO:0000256" key="1">
    <source>
        <dbReference type="ARBA" id="ARBA00001946"/>
    </source>
</evidence>
<gene>
    <name evidence="13" type="primary">obgE</name>
    <name evidence="9" type="synonym">obg</name>
    <name evidence="14" type="ORF">SMC2_04470</name>
    <name evidence="13" type="ORF">SMC3_04375</name>
</gene>
<dbReference type="AlphaFoldDB" id="A0A398DMP4"/>
<dbReference type="NCBIfam" id="NF008954">
    <property type="entry name" value="PRK12296.1"/>
    <property type="match status" value="1"/>
</dbReference>
<dbReference type="InterPro" id="IPR036726">
    <property type="entry name" value="GTP1_OBG_dom_sf"/>
</dbReference>
<evidence type="ECO:0000259" key="10">
    <source>
        <dbReference type="PROSITE" id="PS51710"/>
    </source>
</evidence>
<feature type="binding site" evidence="9">
    <location>
        <position position="203"/>
    </location>
    <ligand>
        <name>Mg(2+)</name>
        <dbReference type="ChEBI" id="CHEBI:18420"/>
    </ligand>
</feature>
<comment type="subunit">
    <text evidence="9">Monomer.</text>
</comment>
<dbReference type="EC" id="3.6.5.-" evidence="9"/>
<dbReference type="NCBIfam" id="NF008955">
    <property type="entry name" value="PRK12297.1"/>
    <property type="match status" value="1"/>
</dbReference>
<dbReference type="PANTHER" id="PTHR11702:SF31">
    <property type="entry name" value="MITOCHONDRIAL RIBOSOME-ASSOCIATED GTPASE 2"/>
    <property type="match status" value="1"/>
</dbReference>
<dbReference type="Proteomes" id="UP000265724">
    <property type="component" value="Unassembled WGS sequence"/>
</dbReference>
<dbReference type="InterPro" id="IPR015349">
    <property type="entry name" value="OCT_dom"/>
</dbReference>
<dbReference type="SUPFAM" id="SSF52540">
    <property type="entry name" value="P-loop containing nucleoside triphosphate hydrolases"/>
    <property type="match status" value="1"/>
</dbReference>
<keyword evidence="7 9" id="KW-0460">Magnesium</keyword>
<evidence type="ECO:0000256" key="9">
    <source>
        <dbReference type="HAMAP-Rule" id="MF_01454"/>
    </source>
</evidence>
<dbReference type="GO" id="GO:0005525">
    <property type="term" value="F:GTP binding"/>
    <property type="evidence" value="ECO:0007669"/>
    <property type="project" value="UniProtKB-UniRule"/>
</dbReference>
<evidence type="ECO:0000313" key="13">
    <source>
        <dbReference type="EMBL" id="RIE13428.1"/>
    </source>
</evidence>
<keyword evidence="6 9" id="KW-0378">Hydrolase</keyword>
<organism evidence="13 16">
    <name type="scientific">Candidatus Cryosericum hinesii</name>
    <dbReference type="NCBI Taxonomy" id="2290915"/>
    <lineage>
        <taxon>Bacteria</taxon>
        <taxon>Pseudomonadati</taxon>
        <taxon>Caldisericota/Cryosericota group</taxon>
        <taxon>Candidatus Cryosericota</taxon>
        <taxon>Candidatus Cryosericia</taxon>
        <taxon>Candidatus Cryosericales</taxon>
        <taxon>Candidatus Cryosericaceae</taxon>
        <taxon>Candidatus Cryosericum</taxon>
    </lineage>
</organism>
<dbReference type="Gene3D" id="3.30.300.350">
    <property type="entry name" value="GTP-binding protein OBG, C-terminal domain"/>
    <property type="match status" value="1"/>
</dbReference>
<keyword evidence="5 9" id="KW-0547">Nucleotide-binding</keyword>
<dbReference type="Pfam" id="PF01926">
    <property type="entry name" value="MMR_HSR1"/>
    <property type="match status" value="1"/>
</dbReference>
<dbReference type="InterPro" id="IPR006074">
    <property type="entry name" value="GTP1-OBG_CS"/>
</dbReference>
<dbReference type="NCBIfam" id="TIGR02729">
    <property type="entry name" value="Obg_CgtA"/>
    <property type="match status" value="1"/>
</dbReference>
<dbReference type="PRINTS" id="PR00326">
    <property type="entry name" value="GTP1OBG"/>
</dbReference>
<feature type="binding site" evidence="9">
    <location>
        <begin position="292"/>
        <end position="295"/>
    </location>
    <ligand>
        <name>GTP</name>
        <dbReference type="ChEBI" id="CHEBI:37565"/>
    </ligand>
</feature>
<feature type="binding site" evidence="9">
    <location>
        <begin position="320"/>
        <end position="322"/>
    </location>
    <ligand>
        <name>GTP</name>
        <dbReference type="ChEBI" id="CHEBI:37565"/>
    </ligand>
</feature>
<feature type="binding site" evidence="9">
    <location>
        <begin position="201"/>
        <end position="205"/>
    </location>
    <ligand>
        <name>GTP</name>
        <dbReference type="ChEBI" id="CHEBI:37565"/>
    </ligand>
</feature>
<dbReference type="SUPFAM" id="SSF82051">
    <property type="entry name" value="Obg GTP-binding protein N-terminal domain"/>
    <property type="match status" value="1"/>
</dbReference>
<evidence type="ECO:0000313" key="14">
    <source>
        <dbReference type="EMBL" id="RIE13888.1"/>
    </source>
</evidence>
<keyword evidence="8 9" id="KW-0342">GTP-binding</keyword>
<dbReference type="NCBIfam" id="NF008956">
    <property type="entry name" value="PRK12299.1"/>
    <property type="match status" value="1"/>
</dbReference>
<dbReference type="GO" id="GO:0005737">
    <property type="term" value="C:cytoplasm"/>
    <property type="evidence" value="ECO:0007669"/>
    <property type="project" value="UniProtKB-SubCell"/>
</dbReference>
<dbReference type="InterPro" id="IPR036346">
    <property type="entry name" value="GTP-bd_prot_GTP1/OBG_C_sf"/>
</dbReference>
<dbReference type="CDD" id="cd01898">
    <property type="entry name" value="Obg"/>
    <property type="match status" value="1"/>
</dbReference>
<evidence type="ECO:0000259" key="12">
    <source>
        <dbReference type="PROSITE" id="PS51883"/>
    </source>
</evidence>
<protein>
    <recommendedName>
        <fullName evidence="9">GTPase Obg</fullName>
        <ecNumber evidence="9">3.6.5.-</ecNumber>
    </recommendedName>
    <alternativeName>
        <fullName evidence="9">GTP-binding protein Obg</fullName>
    </alternativeName>
</protein>
<evidence type="ECO:0000256" key="6">
    <source>
        <dbReference type="ARBA" id="ARBA00022801"/>
    </source>
</evidence>
<dbReference type="InterPro" id="IPR045086">
    <property type="entry name" value="OBG_GTPase"/>
</dbReference>
<dbReference type="FunFam" id="2.70.210.12:FF:000001">
    <property type="entry name" value="GTPase Obg"/>
    <property type="match status" value="1"/>
</dbReference>
<dbReference type="PROSITE" id="PS51883">
    <property type="entry name" value="OBG"/>
    <property type="match status" value="1"/>
</dbReference>
<dbReference type="InterPro" id="IPR006169">
    <property type="entry name" value="GTP1_OBG_dom"/>
</dbReference>
<dbReference type="HAMAP" id="MF_01454">
    <property type="entry name" value="GTPase_Obg"/>
    <property type="match status" value="1"/>
</dbReference>
<dbReference type="PROSITE" id="PS51881">
    <property type="entry name" value="OCT"/>
    <property type="match status" value="1"/>
</dbReference>
<feature type="binding site" evidence="9">
    <location>
        <begin position="223"/>
        <end position="226"/>
    </location>
    <ligand>
        <name>GTP</name>
        <dbReference type="ChEBI" id="CHEBI:37565"/>
    </ligand>
</feature>
<dbReference type="RefSeq" id="WP_119089869.1">
    <property type="nucleotide sequence ID" value="NZ_QXIX01000034.1"/>
</dbReference>
<comment type="caution">
    <text evidence="13">The sequence shown here is derived from an EMBL/GenBank/DDBJ whole genome shotgun (WGS) entry which is preliminary data.</text>
</comment>
<keyword evidence="15" id="KW-1185">Reference proteome</keyword>
<dbReference type="InterPro" id="IPR031167">
    <property type="entry name" value="G_OBG"/>
</dbReference>
<dbReference type="GO" id="GO:0042254">
    <property type="term" value="P:ribosome biogenesis"/>
    <property type="evidence" value="ECO:0007669"/>
    <property type="project" value="UniProtKB-UniRule"/>
</dbReference>
<dbReference type="InterPro" id="IPR014100">
    <property type="entry name" value="GTP-bd_Obg/CgtA"/>
</dbReference>
<dbReference type="PANTHER" id="PTHR11702">
    <property type="entry name" value="DEVELOPMENTALLY REGULATED GTP-BINDING PROTEIN-RELATED"/>
    <property type="match status" value="1"/>
</dbReference>
<dbReference type="NCBIfam" id="TIGR03595">
    <property type="entry name" value="Obg_CgtA_exten"/>
    <property type="match status" value="1"/>
</dbReference>
<keyword evidence="4 9" id="KW-0479">Metal-binding</keyword>
<evidence type="ECO:0000256" key="4">
    <source>
        <dbReference type="ARBA" id="ARBA00022723"/>
    </source>
</evidence>
<feature type="domain" description="Obg" evidence="12">
    <location>
        <begin position="11"/>
        <end position="169"/>
    </location>
</feature>
<dbReference type="PROSITE" id="PS00905">
    <property type="entry name" value="GTP1_OBG"/>
    <property type="match status" value="1"/>
</dbReference>
<dbReference type="Gene3D" id="3.40.50.300">
    <property type="entry name" value="P-loop containing nucleotide triphosphate hydrolases"/>
    <property type="match status" value="1"/>
</dbReference>
<dbReference type="Gene3D" id="2.70.210.12">
    <property type="entry name" value="GTP1/OBG domain"/>
    <property type="match status" value="1"/>
</dbReference>
<evidence type="ECO:0000256" key="5">
    <source>
        <dbReference type="ARBA" id="ARBA00022741"/>
    </source>
</evidence>
<feature type="domain" description="OCT" evidence="11">
    <location>
        <begin position="354"/>
        <end position="432"/>
    </location>
</feature>
<sequence>MRSISIRDSADRILDEVIVRVTSGHGGNGAMSFRREKYVEKGGPDGGEGGRGGDVIFVSTGRYSSLQFFAKKRTFRAQAGEPGAGRNKHGSDGLDITILVPLGTVLTDIVSEEVLADLVDEGETVTVAHGGSGGRGNASFATSVDRAPRYCEQGIPAEERRIRLRLKVLGDVGIVGFPNAGKSTLLSKLSAAHPKIADYPFTTLSPNLGVAFSPNSERITFADIPGLVEGAAEGRGLGNKFLAHIERSRVLLFLVDGSSSDPDPVQAYHLLCRELEQYSEQLAGKPRLIVVNKIDLISAQKRTGIRTRFVHQGIEPLMISALENRGIDAVIERGLALVQSAPVPPREQVTRIYKLKLSDETFEISRLPDGMLSASGRYLDRIIHTTDFEKPFQVTLLDQRMRKIGVEKALRKKGARDGQSVMIGGHVFTLGEETTTKR</sequence>
<name>A0A398DMP4_9BACT</name>
<comment type="subcellular location">
    <subcellularLocation>
        <location evidence="9">Cytoplasm</location>
    </subcellularLocation>
</comment>
<dbReference type="EMBL" id="QXIW01000023">
    <property type="protein sequence ID" value="RIE13428.1"/>
    <property type="molecule type" value="Genomic_DNA"/>
</dbReference>
<dbReference type="Proteomes" id="UP000266042">
    <property type="component" value="Unassembled WGS sequence"/>
</dbReference>
<dbReference type="GO" id="GO:0000287">
    <property type="term" value="F:magnesium ion binding"/>
    <property type="evidence" value="ECO:0007669"/>
    <property type="project" value="InterPro"/>
</dbReference>
<proteinExistence type="inferred from homology"/>
<feature type="binding site" evidence="9">
    <location>
        <position position="183"/>
    </location>
    <ligand>
        <name>Mg(2+)</name>
        <dbReference type="ChEBI" id="CHEBI:18420"/>
    </ligand>
</feature>
<dbReference type="Pfam" id="PF01018">
    <property type="entry name" value="GTP1_OBG"/>
    <property type="match status" value="1"/>
</dbReference>
<feature type="binding site" evidence="9">
    <location>
        <begin position="176"/>
        <end position="183"/>
    </location>
    <ligand>
        <name>GTP</name>
        <dbReference type="ChEBI" id="CHEBI:37565"/>
    </ligand>
</feature>